<protein>
    <submittedName>
        <fullName evidence="1">Uncharacterized protein</fullName>
    </submittedName>
</protein>
<dbReference type="Proteomes" id="UP000800097">
    <property type="component" value="Unassembled WGS sequence"/>
</dbReference>
<dbReference type="RefSeq" id="XP_033649619.1">
    <property type="nucleotide sequence ID" value="XM_033793997.1"/>
</dbReference>
<evidence type="ECO:0000313" key="1">
    <source>
        <dbReference type="EMBL" id="KAF2272080.1"/>
    </source>
</evidence>
<sequence length="154" mass="16805">MDHCDGICELRMVSHPIPCPSPAQVNLVWTASVNGRRMKEGEKKELLTSIRSGHQCHGLSKATYIVDCVDPPECVLWRIPWSSSITIVVKSAARSNVHKGYESQLLSGLCCLSLGPDMQCLAEVASLRNALVADQMDPAICTAHCRARGIVCFI</sequence>
<accession>A0A6A6J673</accession>
<dbReference type="AlphaFoldDB" id="A0A6A6J673"/>
<gene>
    <name evidence="1" type="ORF">EI97DRAFT_235905</name>
</gene>
<name>A0A6A6J673_WESOR</name>
<dbReference type="GeneID" id="54547172"/>
<dbReference type="EMBL" id="ML986527">
    <property type="protein sequence ID" value="KAF2272080.1"/>
    <property type="molecule type" value="Genomic_DNA"/>
</dbReference>
<evidence type="ECO:0000313" key="2">
    <source>
        <dbReference type="Proteomes" id="UP000800097"/>
    </source>
</evidence>
<reference evidence="1" key="1">
    <citation type="journal article" date="2020" name="Stud. Mycol.">
        <title>101 Dothideomycetes genomes: a test case for predicting lifestyles and emergence of pathogens.</title>
        <authorList>
            <person name="Haridas S."/>
            <person name="Albert R."/>
            <person name="Binder M."/>
            <person name="Bloem J."/>
            <person name="Labutti K."/>
            <person name="Salamov A."/>
            <person name="Andreopoulos B."/>
            <person name="Baker S."/>
            <person name="Barry K."/>
            <person name="Bills G."/>
            <person name="Bluhm B."/>
            <person name="Cannon C."/>
            <person name="Castanera R."/>
            <person name="Culley D."/>
            <person name="Daum C."/>
            <person name="Ezra D."/>
            <person name="Gonzalez J."/>
            <person name="Henrissat B."/>
            <person name="Kuo A."/>
            <person name="Liang C."/>
            <person name="Lipzen A."/>
            <person name="Lutzoni F."/>
            <person name="Magnuson J."/>
            <person name="Mondo S."/>
            <person name="Nolan M."/>
            <person name="Ohm R."/>
            <person name="Pangilinan J."/>
            <person name="Park H.-J."/>
            <person name="Ramirez L."/>
            <person name="Alfaro M."/>
            <person name="Sun H."/>
            <person name="Tritt A."/>
            <person name="Yoshinaga Y."/>
            <person name="Zwiers L.-H."/>
            <person name="Turgeon B."/>
            <person name="Goodwin S."/>
            <person name="Spatafora J."/>
            <person name="Crous P."/>
            <person name="Grigoriev I."/>
        </authorList>
    </citation>
    <scope>NUCLEOTIDE SEQUENCE</scope>
    <source>
        <strain evidence="1">CBS 379.55</strain>
    </source>
</reference>
<organism evidence="1 2">
    <name type="scientific">Westerdykella ornata</name>
    <dbReference type="NCBI Taxonomy" id="318751"/>
    <lineage>
        <taxon>Eukaryota</taxon>
        <taxon>Fungi</taxon>
        <taxon>Dikarya</taxon>
        <taxon>Ascomycota</taxon>
        <taxon>Pezizomycotina</taxon>
        <taxon>Dothideomycetes</taxon>
        <taxon>Pleosporomycetidae</taxon>
        <taxon>Pleosporales</taxon>
        <taxon>Sporormiaceae</taxon>
        <taxon>Westerdykella</taxon>
    </lineage>
</organism>
<keyword evidence="2" id="KW-1185">Reference proteome</keyword>
<proteinExistence type="predicted"/>